<comment type="similarity">
    <text evidence="4">Belongs to the complex I NDUFS5 subunit family.</text>
</comment>
<evidence type="ECO:0000256" key="9">
    <source>
        <dbReference type="ARBA" id="ARBA00022792"/>
    </source>
</evidence>
<keyword evidence="18" id="KW-1185">Reference proteome</keyword>
<feature type="disulfide bond" evidence="16">
    <location>
        <begin position="14"/>
        <end position="46"/>
    </location>
</feature>
<evidence type="ECO:0000256" key="16">
    <source>
        <dbReference type="PIRSR" id="PIRSR619342-50"/>
    </source>
</evidence>
<comment type="subcellular location">
    <subcellularLocation>
        <location evidence="3">Mitochondrion inner membrane</location>
        <topology evidence="3">Peripheral membrane protein</topology>
    </subcellularLocation>
    <subcellularLocation>
        <location evidence="2">Mitochondrion intermembrane space</location>
    </subcellularLocation>
</comment>
<proteinExistence type="inferred from homology"/>
<evidence type="ECO:0000256" key="7">
    <source>
        <dbReference type="ARBA" id="ARBA00022448"/>
    </source>
</evidence>
<evidence type="ECO:0000313" key="18">
    <source>
        <dbReference type="Proteomes" id="UP001360560"/>
    </source>
</evidence>
<dbReference type="CDD" id="cd24141">
    <property type="entry name" value="NDUFS5-like"/>
    <property type="match status" value="1"/>
</dbReference>
<evidence type="ECO:0000256" key="3">
    <source>
        <dbReference type="ARBA" id="ARBA00004637"/>
    </source>
</evidence>
<evidence type="ECO:0000256" key="1">
    <source>
        <dbReference type="ARBA" id="ARBA00003195"/>
    </source>
</evidence>
<feature type="disulfide bond" evidence="16">
    <location>
        <begin position="24"/>
        <end position="36"/>
    </location>
</feature>
<dbReference type="Proteomes" id="UP001360560">
    <property type="component" value="Unassembled WGS sequence"/>
</dbReference>
<evidence type="ECO:0000256" key="15">
    <source>
        <dbReference type="ARBA" id="ARBA00032739"/>
    </source>
</evidence>
<dbReference type="GO" id="GO:0005758">
    <property type="term" value="C:mitochondrial intermembrane space"/>
    <property type="evidence" value="ECO:0007669"/>
    <property type="project" value="UniProtKB-SubCell"/>
</dbReference>
<dbReference type="RefSeq" id="XP_064855720.1">
    <property type="nucleotide sequence ID" value="XM_064999648.1"/>
</dbReference>
<reference evidence="17 18" key="1">
    <citation type="journal article" date="2023" name="Elife">
        <title>Identification of key yeast species and microbe-microbe interactions impacting larval growth of Drosophila in the wild.</title>
        <authorList>
            <person name="Mure A."/>
            <person name="Sugiura Y."/>
            <person name="Maeda R."/>
            <person name="Honda K."/>
            <person name="Sakurai N."/>
            <person name="Takahashi Y."/>
            <person name="Watada M."/>
            <person name="Katoh T."/>
            <person name="Gotoh A."/>
            <person name="Gotoh Y."/>
            <person name="Taniguchi I."/>
            <person name="Nakamura K."/>
            <person name="Hayashi T."/>
            <person name="Katayama T."/>
            <person name="Uemura T."/>
            <person name="Hattori Y."/>
        </authorList>
    </citation>
    <scope>NUCLEOTIDE SEQUENCE [LARGE SCALE GENOMIC DNA]</scope>
    <source>
        <strain evidence="17 18">SC-9</strain>
    </source>
</reference>
<sequence length="94" mass="10588">MSSGFGLRGGQSRCFGEFQRYMECYTSAKTQSPAACTGKVDDYFECLHHRKERLRVQLIKQELLNHKNSSKDDGSLKSVVDMKSSLPEVLGLVQ</sequence>
<dbReference type="EMBL" id="BTFZ01000020">
    <property type="protein sequence ID" value="GMM38725.1"/>
    <property type="molecule type" value="Genomic_DNA"/>
</dbReference>
<organism evidence="17 18">
    <name type="scientific">Saccharomycopsis crataegensis</name>
    <dbReference type="NCBI Taxonomy" id="43959"/>
    <lineage>
        <taxon>Eukaryota</taxon>
        <taxon>Fungi</taxon>
        <taxon>Dikarya</taxon>
        <taxon>Ascomycota</taxon>
        <taxon>Saccharomycotina</taxon>
        <taxon>Saccharomycetes</taxon>
        <taxon>Saccharomycopsidaceae</taxon>
        <taxon>Saccharomycopsis</taxon>
    </lineage>
</organism>
<dbReference type="PANTHER" id="PTHR15224:SF1">
    <property type="entry name" value="NADH DEHYDROGENASE [UBIQUINONE] IRON-SULFUR PROTEIN 5"/>
    <property type="match status" value="1"/>
</dbReference>
<comment type="caution">
    <text evidence="17">The sequence shown here is derived from an EMBL/GenBank/DDBJ whole genome shotgun (WGS) entry which is preliminary data.</text>
</comment>
<comment type="subunit">
    <text evidence="5">Mammalian complex I is composed of 45 different subunits. This is a component of the iron-sulfur (IP) fragment of the enzyme.</text>
</comment>
<evidence type="ECO:0000256" key="6">
    <source>
        <dbReference type="ARBA" id="ARBA00013482"/>
    </source>
</evidence>
<keyword evidence="7" id="KW-0813">Transport</keyword>
<evidence type="ECO:0000256" key="10">
    <source>
        <dbReference type="ARBA" id="ARBA00022982"/>
    </source>
</evidence>
<dbReference type="GeneID" id="90076713"/>
<keyword evidence="13 16" id="KW-1015">Disulfide bond</keyword>
<evidence type="ECO:0000313" key="17">
    <source>
        <dbReference type="EMBL" id="GMM38725.1"/>
    </source>
</evidence>
<accession>A0AAV5QUT8</accession>
<keyword evidence="8" id="KW-0679">Respiratory chain</keyword>
<keyword evidence="9" id="KW-0999">Mitochondrion inner membrane</keyword>
<dbReference type="PANTHER" id="PTHR15224">
    <property type="entry name" value="NADH DEHYDROGENASE [UBIQUINONE] IRON-SULFUR PROTEIN 5"/>
    <property type="match status" value="1"/>
</dbReference>
<comment type="function">
    <text evidence="1">Accessory subunit of the mitochondrial membrane respiratory chain NADH dehydrogenase (Complex I), that is believed not to be involved in catalysis. Complex I functions in the transfer of electrons from NADH to the respiratory chain. The immediate electron acceptor for the enzyme is believed to be ubiquinone.</text>
</comment>
<keyword evidence="10" id="KW-0249">Electron transport</keyword>
<evidence type="ECO:0000256" key="13">
    <source>
        <dbReference type="ARBA" id="ARBA00023157"/>
    </source>
</evidence>
<gene>
    <name evidence="17" type="ORF">DASC09_060640</name>
</gene>
<dbReference type="GO" id="GO:0005743">
    <property type="term" value="C:mitochondrial inner membrane"/>
    <property type="evidence" value="ECO:0007669"/>
    <property type="project" value="UniProtKB-SubCell"/>
</dbReference>
<protein>
    <recommendedName>
        <fullName evidence="6">NADH dehydrogenase [ubiquinone] iron-sulfur protein 5</fullName>
    </recommendedName>
    <alternativeName>
        <fullName evidence="14">Complex I-15 kDa</fullName>
    </alternativeName>
    <alternativeName>
        <fullName evidence="15">NADH-ubiquinone oxidoreductase 15 kDa subunit</fullName>
    </alternativeName>
</protein>
<keyword evidence="11" id="KW-0496">Mitochondrion</keyword>
<dbReference type="GO" id="GO:0032981">
    <property type="term" value="P:mitochondrial respiratory chain complex I assembly"/>
    <property type="evidence" value="ECO:0007669"/>
    <property type="project" value="TreeGrafter"/>
</dbReference>
<dbReference type="InterPro" id="IPR019342">
    <property type="entry name" value="NADH_UbQ_OxRdtase_FeS-su5"/>
</dbReference>
<keyword evidence="12" id="KW-0472">Membrane</keyword>
<evidence type="ECO:0000256" key="12">
    <source>
        <dbReference type="ARBA" id="ARBA00023136"/>
    </source>
</evidence>
<dbReference type="PROSITE" id="PS51808">
    <property type="entry name" value="CHCH"/>
    <property type="match status" value="1"/>
</dbReference>
<dbReference type="AlphaFoldDB" id="A0AAV5QUT8"/>
<evidence type="ECO:0000256" key="14">
    <source>
        <dbReference type="ARBA" id="ARBA00031222"/>
    </source>
</evidence>
<evidence type="ECO:0000256" key="4">
    <source>
        <dbReference type="ARBA" id="ARBA00007372"/>
    </source>
</evidence>
<name>A0AAV5QUT8_9ASCO</name>
<evidence type="ECO:0000256" key="11">
    <source>
        <dbReference type="ARBA" id="ARBA00023128"/>
    </source>
</evidence>
<evidence type="ECO:0000256" key="2">
    <source>
        <dbReference type="ARBA" id="ARBA00004569"/>
    </source>
</evidence>
<evidence type="ECO:0000256" key="5">
    <source>
        <dbReference type="ARBA" id="ARBA00011261"/>
    </source>
</evidence>
<evidence type="ECO:0000256" key="8">
    <source>
        <dbReference type="ARBA" id="ARBA00022660"/>
    </source>
</evidence>